<gene>
    <name evidence="1" type="ORF">FKR81_08130</name>
</gene>
<dbReference type="AlphaFoldDB" id="A0A563EZB4"/>
<organism evidence="1 2">
    <name type="scientific">Lentzea tibetensis</name>
    <dbReference type="NCBI Taxonomy" id="2591470"/>
    <lineage>
        <taxon>Bacteria</taxon>
        <taxon>Bacillati</taxon>
        <taxon>Actinomycetota</taxon>
        <taxon>Actinomycetes</taxon>
        <taxon>Pseudonocardiales</taxon>
        <taxon>Pseudonocardiaceae</taxon>
        <taxon>Lentzea</taxon>
    </lineage>
</organism>
<reference evidence="1 2" key="1">
    <citation type="submission" date="2019-07" db="EMBL/GenBank/DDBJ databases">
        <title>Lentzea xizangensis sp. nov., isolated from Qinghai-Tibetan Plateau Soils.</title>
        <authorList>
            <person name="Huang J."/>
        </authorList>
    </citation>
    <scope>NUCLEOTIDE SEQUENCE [LARGE SCALE GENOMIC DNA]</scope>
    <source>
        <strain evidence="1 2">FXJ1.1311</strain>
    </source>
</reference>
<name>A0A563EZB4_9PSEU</name>
<proteinExistence type="predicted"/>
<accession>A0A563EZB4</accession>
<dbReference type="EMBL" id="VOBR01000004">
    <property type="protein sequence ID" value="TWP53046.1"/>
    <property type="molecule type" value="Genomic_DNA"/>
</dbReference>
<sequence>MDHEDFVSTVAREVVAAVAPDELALFEPVSRAYLRDPEKVLAQRGRPGEVLGSGIDVAIALVSPVALAIATATYNRLADKTGEAVVNTGSRLWKRLRRKELPEGTITDEQLDELHAMARERALELGLSEEQATKVADALRAQLTREN</sequence>
<evidence type="ECO:0000313" key="1">
    <source>
        <dbReference type="EMBL" id="TWP53046.1"/>
    </source>
</evidence>
<dbReference type="Proteomes" id="UP000316639">
    <property type="component" value="Unassembled WGS sequence"/>
</dbReference>
<keyword evidence="2" id="KW-1185">Reference proteome</keyword>
<comment type="caution">
    <text evidence="1">The sequence shown here is derived from an EMBL/GenBank/DDBJ whole genome shotgun (WGS) entry which is preliminary data.</text>
</comment>
<dbReference type="OrthoDB" id="3689592at2"/>
<evidence type="ECO:0000313" key="2">
    <source>
        <dbReference type="Proteomes" id="UP000316639"/>
    </source>
</evidence>
<protein>
    <submittedName>
        <fullName evidence="1">Uncharacterized protein</fullName>
    </submittedName>
</protein>
<dbReference type="RefSeq" id="WP_146350299.1">
    <property type="nucleotide sequence ID" value="NZ_VOBR01000004.1"/>
</dbReference>